<sequence>MYAGQTKNLYQRMLQHARSGKLTQAMLDSLNFDKYAGISK</sequence>
<name>A0A5N8H5C6_ECOLX</name>
<proteinExistence type="predicted"/>
<organism evidence="1 2">
    <name type="scientific">Escherichia coli</name>
    <dbReference type="NCBI Taxonomy" id="562"/>
    <lineage>
        <taxon>Bacteria</taxon>
        <taxon>Pseudomonadati</taxon>
        <taxon>Pseudomonadota</taxon>
        <taxon>Gammaproteobacteria</taxon>
        <taxon>Enterobacterales</taxon>
        <taxon>Enterobacteriaceae</taxon>
        <taxon>Escherichia</taxon>
    </lineage>
</organism>
<comment type="caution">
    <text evidence="1">The sequence shown here is derived from an EMBL/GenBank/DDBJ whole genome shotgun (WGS) entry which is preliminary data.</text>
</comment>
<evidence type="ECO:0000313" key="1">
    <source>
        <dbReference type="EMBL" id="MPU48228.1"/>
    </source>
</evidence>
<dbReference type="AlphaFoldDB" id="A0A5N8H5C6"/>
<accession>A0A5N8H5C6</accession>
<gene>
    <name evidence="1" type="ORF">FVB16_05020</name>
</gene>
<reference evidence="1 2" key="1">
    <citation type="submission" date="2019-08" db="EMBL/GenBank/DDBJ databases">
        <title>Identification of Water Treatment Resistant and Multidrug Resistant Urinary Pathogenic Escherichia coli in Wastewater.</title>
        <authorList>
            <person name="Neumann N."/>
        </authorList>
    </citation>
    <scope>NUCLEOTIDE SEQUENCE [LARGE SCALE GENOMIC DNA]</scope>
    <source>
        <strain evidence="1 2">WU2356</strain>
    </source>
</reference>
<protein>
    <submittedName>
        <fullName evidence="1">Uncharacterized protein</fullName>
    </submittedName>
</protein>
<dbReference type="EMBL" id="VOTT01000038">
    <property type="protein sequence ID" value="MPU48228.1"/>
    <property type="molecule type" value="Genomic_DNA"/>
</dbReference>
<evidence type="ECO:0000313" key="2">
    <source>
        <dbReference type="Proteomes" id="UP000392867"/>
    </source>
</evidence>
<dbReference type="Proteomes" id="UP000392867">
    <property type="component" value="Unassembled WGS sequence"/>
</dbReference>